<comment type="similarity">
    <text evidence="1">Belongs to the complex I NDUFA12 subunit family.</text>
</comment>
<evidence type="ECO:0008006" key="5">
    <source>
        <dbReference type="Google" id="ProtNLM"/>
    </source>
</evidence>
<reference evidence="3 4" key="1">
    <citation type="journal article" date="2019" name="Commun. Biol.">
        <title>The bagworm genome reveals a unique fibroin gene that provides high tensile strength.</title>
        <authorList>
            <person name="Kono N."/>
            <person name="Nakamura H."/>
            <person name="Ohtoshi R."/>
            <person name="Tomita M."/>
            <person name="Numata K."/>
            <person name="Arakawa K."/>
        </authorList>
    </citation>
    <scope>NUCLEOTIDE SEQUENCE [LARGE SCALE GENOMIC DNA]</scope>
</reference>
<organism evidence="3 4">
    <name type="scientific">Eumeta variegata</name>
    <name type="common">Bagworm moth</name>
    <name type="synonym">Eumeta japonica</name>
    <dbReference type="NCBI Taxonomy" id="151549"/>
    <lineage>
        <taxon>Eukaryota</taxon>
        <taxon>Metazoa</taxon>
        <taxon>Ecdysozoa</taxon>
        <taxon>Arthropoda</taxon>
        <taxon>Hexapoda</taxon>
        <taxon>Insecta</taxon>
        <taxon>Pterygota</taxon>
        <taxon>Neoptera</taxon>
        <taxon>Endopterygota</taxon>
        <taxon>Lepidoptera</taxon>
        <taxon>Glossata</taxon>
        <taxon>Ditrysia</taxon>
        <taxon>Tineoidea</taxon>
        <taxon>Psychidae</taxon>
        <taxon>Oiketicinae</taxon>
        <taxon>Eumeta</taxon>
    </lineage>
</organism>
<protein>
    <recommendedName>
        <fullName evidence="5">NADH dehydrogenase [ubiquinone] 1 alpha subcomplex assembly factor 2</fullName>
    </recommendedName>
</protein>
<feature type="region of interest" description="Disordered" evidence="2">
    <location>
        <begin position="16"/>
        <end position="76"/>
    </location>
</feature>
<dbReference type="AlphaFoldDB" id="A0A4C1ZSA3"/>
<comment type="caution">
    <text evidence="3">The sequence shown here is derived from an EMBL/GenBank/DDBJ whole genome shotgun (WGS) entry which is preliminary data.</text>
</comment>
<evidence type="ECO:0000313" key="3">
    <source>
        <dbReference type="EMBL" id="GBP90598.1"/>
    </source>
</evidence>
<dbReference type="PANTHER" id="PTHR32470">
    <property type="entry name" value="ADH DEHYDROGENASE [UBIQUINONE] 1 ALPHA SUBCOMPLEX ASSEMBLY FACTOR 2"/>
    <property type="match status" value="1"/>
</dbReference>
<dbReference type="GO" id="GO:0045271">
    <property type="term" value="C:respiratory chain complex I"/>
    <property type="evidence" value="ECO:0007669"/>
    <property type="project" value="InterPro"/>
</dbReference>
<dbReference type="PANTHER" id="PTHR32470:SF2">
    <property type="entry name" value="NADH DEHYDROGENASE [UBIQUINONE] 1 ALPHA SUBCOMPLEX ASSEMBLY FACTOR 2"/>
    <property type="match status" value="1"/>
</dbReference>
<gene>
    <name evidence="3" type="ORF">EVAR_86438_1</name>
</gene>
<dbReference type="InterPro" id="IPR007763">
    <property type="entry name" value="NDUFA12"/>
</dbReference>
<dbReference type="GO" id="GO:0032981">
    <property type="term" value="P:mitochondrial respiratory chain complex I assembly"/>
    <property type="evidence" value="ECO:0007669"/>
    <property type="project" value="TreeGrafter"/>
</dbReference>
<sequence length="148" mass="17334">MERWLLELVAQSKEETRRRVKSQVGSSRARTRERKQAKDYLGNTYFEIPPNPSLGKRKATRWYDPPKGKDFNDPVPPEWEAWLRQRRNEPPTKEEIEYNLAIIKLKQENAAKIEAKRIAEGGSLPTQQEKGIETFPVYAEFKSGKYKI</sequence>
<dbReference type="GO" id="GO:0005739">
    <property type="term" value="C:mitochondrion"/>
    <property type="evidence" value="ECO:0007669"/>
    <property type="project" value="TreeGrafter"/>
</dbReference>
<dbReference type="Proteomes" id="UP000299102">
    <property type="component" value="Unassembled WGS sequence"/>
</dbReference>
<keyword evidence="4" id="KW-1185">Reference proteome</keyword>
<dbReference type="OrthoDB" id="10255576at2759"/>
<evidence type="ECO:0000313" key="4">
    <source>
        <dbReference type="Proteomes" id="UP000299102"/>
    </source>
</evidence>
<name>A0A4C1ZSA3_EUMVA</name>
<dbReference type="EMBL" id="BGZK01002095">
    <property type="protein sequence ID" value="GBP90598.1"/>
    <property type="molecule type" value="Genomic_DNA"/>
</dbReference>
<proteinExistence type="inferred from homology"/>
<evidence type="ECO:0000256" key="1">
    <source>
        <dbReference type="ARBA" id="ARBA00007355"/>
    </source>
</evidence>
<dbReference type="InterPro" id="IPR052618">
    <property type="entry name" value="ComplexI_NDUFA12"/>
</dbReference>
<evidence type="ECO:0000256" key="2">
    <source>
        <dbReference type="SAM" id="MobiDB-lite"/>
    </source>
</evidence>
<accession>A0A4C1ZSA3</accession>
<dbReference type="Pfam" id="PF05071">
    <property type="entry name" value="NDUFA12"/>
    <property type="match status" value="1"/>
</dbReference>
<dbReference type="STRING" id="151549.A0A4C1ZSA3"/>